<organism evidence="14 15">
    <name type="scientific">Alistipes indistinctus YIT 12060</name>
    <dbReference type="NCBI Taxonomy" id="742725"/>
    <lineage>
        <taxon>Bacteria</taxon>
        <taxon>Pseudomonadati</taxon>
        <taxon>Bacteroidota</taxon>
        <taxon>Bacteroidia</taxon>
        <taxon>Bacteroidales</taxon>
        <taxon>Rikenellaceae</taxon>
        <taxon>Alistipes</taxon>
    </lineage>
</organism>
<evidence type="ECO:0000256" key="1">
    <source>
        <dbReference type="ARBA" id="ARBA00004141"/>
    </source>
</evidence>
<evidence type="ECO:0000256" key="7">
    <source>
        <dbReference type="ARBA" id="ARBA00022989"/>
    </source>
</evidence>
<keyword evidence="5" id="KW-0631">Potassium channel</keyword>
<evidence type="ECO:0000256" key="6">
    <source>
        <dbReference type="ARBA" id="ARBA00022958"/>
    </source>
</evidence>
<dbReference type="Proteomes" id="UP000006008">
    <property type="component" value="Unassembled WGS sequence"/>
</dbReference>
<dbReference type="GeneID" id="92815500"/>
<keyword evidence="10" id="KW-0407">Ion channel</keyword>
<evidence type="ECO:0000256" key="3">
    <source>
        <dbReference type="ARBA" id="ARBA00022538"/>
    </source>
</evidence>
<reference evidence="14 15" key="1">
    <citation type="submission" date="2011-08" db="EMBL/GenBank/DDBJ databases">
        <title>The Genome Sequence of Alistipes indistinctus YIT 12060.</title>
        <authorList>
            <consortium name="The Broad Institute Genome Sequencing Platform"/>
            <person name="Earl A."/>
            <person name="Ward D."/>
            <person name="Feldgarden M."/>
            <person name="Gevers D."/>
            <person name="Morotomi M."/>
            <person name="Young S.K."/>
            <person name="Zeng Q."/>
            <person name="Gargeya S."/>
            <person name="Fitzgerald M."/>
            <person name="Haas B."/>
            <person name="Abouelleil A."/>
            <person name="Alvarado L."/>
            <person name="Arachchi H.M."/>
            <person name="Berlin A."/>
            <person name="Brown A."/>
            <person name="Chapman S.B."/>
            <person name="Chen Z."/>
            <person name="Dunbar C."/>
            <person name="Freedman E."/>
            <person name="Gearin G."/>
            <person name="Gellesch M."/>
            <person name="Goldberg J."/>
            <person name="Griggs A."/>
            <person name="Gujja S."/>
            <person name="Heiman D."/>
            <person name="Howarth C."/>
            <person name="Larson L."/>
            <person name="Lui A."/>
            <person name="MacDonald P.J.P."/>
            <person name="Montmayeur A."/>
            <person name="Murphy C."/>
            <person name="Neiman D."/>
            <person name="Pearson M."/>
            <person name="Priest M."/>
            <person name="Roberts A."/>
            <person name="Saif S."/>
            <person name="Shea T."/>
            <person name="Shenoy N."/>
            <person name="Sisk P."/>
            <person name="Stolte C."/>
            <person name="Sykes S."/>
            <person name="Wortman J."/>
            <person name="Nusbaum C."/>
            <person name="Birren B."/>
        </authorList>
    </citation>
    <scope>NUCLEOTIDE SEQUENCE [LARGE SCALE GENOMIC DNA]</scope>
    <source>
        <strain evidence="14 15">YIT 12060</strain>
    </source>
</reference>
<dbReference type="InterPro" id="IPR005821">
    <property type="entry name" value="Ion_trans_dom"/>
</dbReference>
<evidence type="ECO:0000256" key="5">
    <source>
        <dbReference type="ARBA" id="ARBA00022826"/>
    </source>
</evidence>
<dbReference type="Gene3D" id="1.10.287.70">
    <property type="match status" value="1"/>
</dbReference>
<keyword evidence="4 12" id="KW-0812">Transmembrane</keyword>
<feature type="transmembrane region" description="Helical" evidence="12">
    <location>
        <begin position="192"/>
        <end position="212"/>
    </location>
</feature>
<keyword evidence="15" id="KW-1185">Reference proteome</keyword>
<comment type="caution">
    <text evidence="14">The sequence shown here is derived from an EMBL/GenBank/DDBJ whole genome shotgun (WGS) entry which is preliminary data.</text>
</comment>
<feature type="transmembrane region" description="Helical" evidence="12">
    <location>
        <begin position="128"/>
        <end position="152"/>
    </location>
</feature>
<feature type="region of interest" description="Disordered" evidence="11">
    <location>
        <begin position="255"/>
        <end position="275"/>
    </location>
</feature>
<dbReference type="AlphaFoldDB" id="G5H9Z9"/>
<dbReference type="STRING" id="742725.HMPREF9450_01464"/>
<keyword evidence="7 12" id="KW-1133">Transmembrane helix</keyword>
<evidence type="ECO:0000256" key="11">
    <source>
        <dbReference type="SAM" id="MobiDB-lite"/>
    </source>
</evidence>
<dbReference type="GO" id="GO:0005249">
    <property type="term" value="F:voltage-gated potassium channel activity"/>
    <property type="evidence" value="ECO:0007669"/>
    <property type="project" value="InterPro"/>
</dbReference>
<keyword evidence="9 12" id="KW-0472">Membrane</keyword>
<evidence type="ECO:0000256" key="10">
    <source>
        <dbReference type="ARBA" id="ARBA00023303"/>
    </source>
</evidence>
<proteinExistence type="predicted"/>
<name>G5H9Z9_9BACT</name>
<feature type="region of interest" description="Disordered" evidence="11">
    <location>
        <begin position="1"/>
        <end position="25"/>
    </location>
</feature>
<evidence type="ECO:0000313" key="15">
    <source>
        <dbReference type="Proteomes" id="UP000006008"/>
    </source>
</evidence>
<dbReference type="Pfam" id="PF00520">
    <property type="entry name" value="Ion_trans"/>
    <property type="match status" value="1"/>
</dbReference>
<sequence length="275" mass="30968">MKQQNTPSGTPVQSVSPPPSPASRHSVKHSRVMLGIRDGLNILVLLGSVLVIAALSFETFHDAAQNYYHAYLQIQLWVCLIFMSDFLFRFYLSERKWHYLWHNLIFLLVSIPYLNIADHSQTPLTQEAYYIFKLMPLVRGGYGLAVMVGWITRSRVTNLLVSYVVTLLALIYFSTLIFYQLEHGPNPNVTNYGSAVWWAFMNVTTVGANIFAVTPMGKVLTVVLAASGMMMFPIFTVYITTKFQSHFKAQNALHERAGHEGSPDPDEPDEESAAS</sequence>
<accession>G5H9Z9</accession>
<dbReference type="EMBL" id="ADLD01000013">
    <property type="protein sequence ID" value="EHB91415.1"/>
    <property type="molecule type" value="Genomic_DNA"/>
</dbReference>
<dbReference type="PANTHER" id="PTHR11537">
    <property type="entry name" value="VOLTAGE-GATED POTASSIUM CHANNEL"/>
    <property type="match status" value="1"/>
</dbReference>
<dbReference type="eggNOG" id="COG0664">
    <property type="taxonomic scope" value="Bacteria"/>
</dbReference>
<feature type="transmembrane region" description="Helical" evidence="12">
    <location>
        <begin position="72"/>
        <end position="92"/>
    </location>
</feature>
<evidence type="ECO:0000256" key="2">
    <source>
        <dbReference type="ARBA" id="ARBA00022448"/>
    </source>
</evidence>
<dbReference type="HOGENOM" id="CLU_093393_0_0_10"/>
<dbReference type="PATRIC" id="fig|742725.3.peg.1551"/>
<keyword evidence="6" id="KW-0630">Potassium</keyword>
<keyword evidence="3" id="KW-0633">Potassium transport</keyword>
<dbReference type="SUPFAM" id="SSF81324">
    <property type="entry name" value="Voltage-gated potassium channels"/>
    <property type="match status" value="1"/>
</dbReference>
<feature type="transmembrane region" description="Helical" evidence="12">
    <location>
        <begin position="99"/>
        <end position="116"/>
    </location>
</feature>
<comment type="subcellular location">
    <subcellularLocation>
        <location evidence="1">Membrane</location>
        <topology evidence="1">Multi-pass membrane protein</topology>
    </subcellularLocation>
</comment>
<keyword evidence="8" id="KW-0406">Ion transport</keyword>
<feature type="transmembrane region" description="Helical" evidence="12">
    <location>
        <begin position="40"/>
        <end position="60"/>
    </location>
</feature>
<evidence type="ECO:0000256" key="4">
    <source>
        <dbReference type="ARBA" id="ARBA00022692"/>
    </source>
</evidence>
<dbReference type="InterPro" id="IPR028325">
    <property type="entry name" value="VG_K_chnl"/>
</dbReference>
<keyword evidence="2" id="KW-0813">Transport</keyword>
<evidence type="ECO:0000256" key="12">
    <source>
        <dbReference type="SAM" id="Phobius"/>
    </source>
</evidence>
<evidence type="ECO:0000256" key="8">
    <source>
        <dbReference type="ARBA" id="ARBA00023065"/>
    </source>
</evidence>
<feature type="compositionally biased region" description="Acidic residues" evidence="11">
    <location>
        <begin position="263"/>
        <end position="275"/>
    </location>
</feature>
<gene>
    <name evidence="14" type="ORF">HMPREF9450_01464</name>
</gene>
<evidence type="ECO:0000313" key="14">
    <source>
        <dbReference type="EMBL" id="EHB91415.1"/>
    </source>
</evidence>
<feature type="transmembrane region" description="Helical" evidence="12">
    <location>
        <begin position="219"/>
        <end position="239"/>
    </location>
</feature>
<feature type="domain" description="Ion transport" evidence="13">
    <location>
        <begin position="41"/>
        <end position="244"/>
    </location>
</feature>
<dbReference type="PANTHER" id="PTHR11537:SF254">
    <property type="entry name" value="POTASSIUM VOLTAGE-GATED CHANNEL PROTEIN SHAB"/>
    <property type="match status" value="1"/>
</dbReference>
<dbReference type="GO" id="GO:0008076">
    <property type="term" value="C:voltage-gated potassium channel complex"/>
    <property type="evidence" value="ECO:0007669"/>
    <property type="project" value="InterPro"/>
</dbReference>
<protein>
    <recommendedName>
        <fullName evidence="13">Ion transport domain-containing protein</fullName>
    </recommendedName>
</protein>
<evidence type="ECO:0000256" key="9">
    <source>
        <dbReference type="ARBA" id="ARBA00023136"/>
    </source>
</evidence>
<dbReference type="RefSeq" id="WP_009134270.1">
    <property type="nucleotide sequence ID" value="NZ_CP102250.1"/>
</dbReference>
<evidence type="ECO:0000259" key="13">
    <source>
        <dbReference type="Pfam" id="PF00520"/>
    </source>
</evidence>
<dbReference type="GO" id="GO:0001508">
    <property type="term" value="P:action potential"/>
    <property type="evidence" value="ECO:0007669"/>
    <property type="project" value="TreeGrafter"/>
</dbReference>
<feature type="transmembrane region" description="Helical" evidence="12">
    <location>
        <begin position="159"/>
        <end position="180"/>
    </location>
</feature>